<evidence type="ECO:0000256" key="6">
    <source>
        <dbReference type="ARBA" id="ARBA00023242"/>
    </source>
</evidence>
<keyword evidence="11" id="KW-1185">Reference proteome</keyword>
<dbReference type="InterPro" id="IPR038566">
    <property type="entry name" value="Mediator_Med6_sf"/>
</dbReference>
<dbReference type="FunCoup" id="A0A136J6J2">
    <property type="interactions" value="754"/>
</dbReference>
<evidence type="ECO:0000256" key="5">
    <source>
        <dbReference type="ARBA" id="ARBA00023163"/>
    </source>
</evidence>
<name>A0A136J6J2_9PEZI</name>
<comment type="similarity">
    <text evidence="2 8">Belongs to the Mediator complex subunit 6 family.</text>
</comment>
<dbReference type="EMBL" id="KQ964248">
    <property type="protein sequence ID" value="KXJ92737.1"/>
    <property type="molecule type" value="Genomic_DNA"/>
</dbReference>
<dbReference type="GO" id="GO:0016592">
    <property type="term" value="C:mediator complex"/>
    <property type="evidence" value="ECO:0007669"/>
    <property type="project" value="InterPro"/>
</dbReference>
<dbReference type="STRING" id="196109.A0A136J6J2"/>
<dbReference type="PANTHER" id="PTHR13104">
    <property type="entry name" value="MED-6-RELATED"/>
    <property type="match status" value="1"/>
</dbReference>
<protein>
    <recommendedName>
        <fullName evidence="3 8">Mediator of RNA polymerase II transcription subunit 6</fullName>
    </recommendedName>
    <alternativeName>
        <fullName evidence="7 8">Mediator complex subunit 6</fullName>
    </alternativeName>
</protein>
<feature type="compositionally biased region" description="Polar residues" evidence="9">
    <location>
        <begin position="193"/>
        <end position="208"/>
    </location>
</feature>
<evidence type="ECO:0000256" key="1">
    <source>
        <dbReference type="ARBA" id="ARBA00004123"/>
    </source>
</evidence>
<accession>A0A136J6J2</accession>
<dbReference type="Proteomes" id="UP000070501">
    <property type="component" value="Unassembled WGS sequence"/>
</dbReference>
<evidence type="ECO:0000256" key="8">
    <source>
        <dbReference type="RuleBase" id="RU364143"/>
    </source>
</evidence>
<evidence type="ECO:0000256" key="9">
    <source>
        <dbReference type="SAM" id="MobiDB-lite"/>
    </source>
</evidence>
<feature type="compositionally biased region" description="Polar residues" evidence="9">
    <location>
        <begin position="155"/>
        <end position="166"/>
    </location>
</feature>
<dbReference type="InterPro" id="IPR007018">
    <property type="entry name" value="Mediator_Med6"/>
</dbReference>
<evidence type="ECO:0000313" key="10">
    <source>
        <dbReference type="EMBL" id="KXJ92737.1"/>
    </source>
</evidence>
<feature type="region of interest" description="Disordered" evidence="9">
    <location>
        <begin position="269"/>
        <end position="326"/>
    </location>
</feature>
<gene>
    <name evidence="8" type="primary">MED6</name>
    <name evidence="10" type="ORF">Micbo1qcDRAFT_160535</name>
</gene>
<organism evidence="10 11">
    <name type="scientific">Microdochium bolleyi</name>
    <dbReference type="NCBI Taxonomy" id="196109"/>
    <lineage>
        <taxon>Eukaryota</taxon>
        <taxon>Fungi</taxon>
        <taxon>Dikarya</taxon>
        <taxon>Ascomycota</taxon>
        <taxon>Pezizomycotina</taxon>
        <taxon>Sordariomycetes</taxon>
        <taxon>Xylariomycetidae</taxon>
        <taxon>Xylariales</taxon>
        <taxon>Microdochiaceae</taxon>
        <taxon>Microdochium</taxon>
    </lineage>
</organism>
<evidence type="ECO:0000256" key="2">
    <source>
        <dbReference type="ARBA" id="ARBA00007526"/>
    </source>
</evidence>
<dbReference type="GO" id="GO:0003712">
    <property type="term" value="F:transcription coregulator activity"/>
    <property type="evidence" value="ECO:0007669"/>
    <property type="project" value="InterPro"/>
</dbReference>
<dbReference type="Pfam" id="PF04934">
    <property type="entry name" value="Med6"/>
    <property type="match status" value="1"/>
</dbReference>
<dbReference type="Gene3D" id="3.10.450.580">
    <property type="entry name" value="Mediator complex, subunit Med6"/>
    <property type="match status" value="1"/>
</dbReference>
<sequence>MSNQPLDEIQWRAPQLVAAMPGGIHSNTVLYYFAESPFFDRMSNNAVLVSQGNYMPNIHKALQSRDTFEARLKTMSGLEFIVAQEPAETSPNAGTGVWVIHKQTRRKRPRDEDEVTIHAAYYIIGDSVFMAPTLADILTYRMSSIAAGLSKTFPTANSARTWSPSTGHKYRQPAPANQVSKRAFDSRGATPLPDSQSQAAKNGNPVEQQPKKSTTDAALEARLLERTIGVHMQFGGEYMDDNPITGVPGNFHLSSTGRKDMSRLQLPINTSATRNPVSSTASSTPGSTAAGRKDEKGPKTPKTPAGAPSKPKRKKTKSAAATPTAS</sequence>
<comment type="function">
    <text evidence="8">Component of the Mediator complex, a coactivator involved in the regulated transcription of nearly all RNA polymerase II-dependent genes. Mediator functions as a bridge to convey information from gene-specific regulatory proteins to the basal RNA polymerase II transcription machinery. Mediator is recruited to promoters by direct interactions with regulatory proteins and serves as a scaffold for the assembly of a functional preinitiation complex with RNA polymerase II and the general transcription factors.</text>
</comment>
<dbReference type="InParanoid" id="A0A136J6J2"/>
<comment type="subunit">
    <text evidence="8">Component of the Mediator complex.</text>
</comment>
<keyword evidence="4 8" id="KW-0805">Transcription regulation</keyword>
<feature type="region of interest" description="Disordered" evidence="9">
    <location>
        <begin position="155"/>
        <end position="215"/>
    </location>
</feature>
<evidence type="ECO:0000256" key="3">
    <source>
        <dbReference type="ARBA" id="ARBA00020634"/>
    </source>
</evidence>
<comment type="subcellular location">
    <subcellularLocation>
        <location evidence="1 8">Nucleus</location>
    </subcellularLocation>
</comment>
<dbReference type="OrthoDB" id="344220at2759"/>
<keyword evidence="8" id="KW-0010">Activator</keyword>
<dbReference type="AlphaFoldDB" id="A0A136J6J2"/>
<keyword evidence="6 8" id="KW-0539">Nucleus</keyword>
<dbReference type="GO" id="GO:0006357">
    <property type="term" value="P:regulation of transcription by RNA polymerase II"/>
    <property type="evidence" value="ECO:0007669"/>
    <property type="project" value="InterPro"/>
</dbReference>
<proteinExistence type="inferred from homology"/>
<reference evidence="11" key="1">
    <citation type="submission" date="2016-02" db="EMBL/GenBank/DDBJ databases">
        <title>Draft genome sequence of Microdochium bolleyi, a fungal endophyte of beachgrass.</title>
        <authorList>
            <consortium name="DOE Joint Genome Institute"/>
            <person name="David A.S."/>
            <person name="May G."/>
            <person name="Haridas S."/>
            <person name="Lim J."/>
            <person name="Wang M."/>
            <person name="Labutti K."/>
            <person name="Lipzen A."/>
            <person name="Barry K."/>
            <person name="Grigoriev I.V."/>
        </authorList>
    </citation>
    <scope>NUCLEOTIDE SEQUENCE [LARGE SCALE GENOMIC DNA]</scope>
    <source>
        <strain evidence="11">J235TASD1</strain>
    </source>
</reference>
<keyword evidence="5 8" id="KW-0804">Transcription</keyword>
<evidence type="ECO:0000256" key="4">
    <source>
        <dbReference type="ARBA" id="ARBA00023015"/>
    </source>
</evidence>
<evidence type="ECO:0000256" key="7">
    <source>
        <dbReference type="ARBA" id="ARBA00031259"/>
    </source>
</evidence>
<evidence type="ECO:0000313" key="11">
    <source>
        <dbReference type="Proteomes" id="UP000070501"/>
    </source>
</evidence>
<feature type="compositionally biased region" description="Low complexity" evidence="9">
    <location>
        <begin position="278"/>
        <end position="290"/>
    </location>
</feature>